<dbReference type="GeneID" id="101496463"/>
<proteinExistence type="predicted"/>
<evidence type="ECO:0000313" key="2">
    <source>
        <dbReference type="Proteomes" id="UP000087171"/>
    </source>
</evidence>
<accession>A0A1S2XFW5</accession>
<dbReference type="RefSeq" id="XP_004487380.1">
    <property type="nucleotide sequence ID" value="XM_004487323.1"/>
</dbReference>
<sequence>MGCCISTPKDDQNAPKNQQNENATQEAKCRIPQQFLVEEETVKEVLSETPISKPQQVSILKQETNTQMHDMKTTKDSIMKEASEEVSFFSETCSVGEGLSTVPEMREDEVTSKLCIRERTRNQNRNQSDASRKRVEGNQIGGRERRPKSPALMPESPPQKAVMGSLSVRRREFSDKIRRDVGEGPHRPSRSPSCHRTMGDGTGRSQLRQVERVGRRLPPPGKCESGERNDGGCMEESFVNPHVSLECFIFL</sequence>
<dbReference type="AlphaFoldDB" id="A0A1S2XFW5"/>
<dbReference type="PANTHER" id="PTHR33871:SF22">
    <property type="match status" value="1"/>
</dbReference>
<dbReference type="KEGG" id="cam:101496463"/>
<reference evidence="2" key="1">
    <citation type="journal article" date="2013" name="Nat. Biotechnol.">
        <title>Draft genome sequence of chickpea (Cicer arietinum) provides a resource for trait improvement.</title>
        <authorList>
            <person name="Varshney R.K."/>
            <person name="Song C."/>
            <person name="Saxena R.K."/>
            <person name="Azam S."/>
            <person name="Yu S."/>
            <person name="Sharpe A.G."/>
            <person name="Cannon S."/>
            <person name="Baek J."/>
            <person name="Rosen B.D."/>
            <person name="Tar'an B."/>
            <person name="Millan T."/>
            <person name="Zhang X."/>
            <person name="Ramsay L.D."/>
            <person name="Iwata A."/>
            <person name="Wang Y."/>
            <person name="Nelson W."/>
            <person name="Farmer A.D."/>
            <person name="Gaur P.M."/>
            <person name="Soderlund C."/>
            <person name="Penmetsa R.V."/>
            <person name="Xu C."/>
            <person name="Bharti A.K."/>
            <person name="He W."/>
            <person name="Winter P."/>
            <person name="Zhao S."/>
            <person name="Hane J.K."/>
            <person name="Carrasquilla-Garcia N."/>
            <person name="Condie J.A."/>
            <person name="Upadhyaya H.D."/>
            <person name="Luo M.C."/>
            <person name="Thudi M."/>
            <person name="Gowda C.L."/>
            <person name="Singh N.P."/>
            <person name="Lichtenzveig J."/>
            <person name="Gali K.K."/>
            <person name="Rubio J."/>
            <person name="Nadarajan N."/>
            <person name="Dolezel J."/>
            <person name="Bansal K.C."/>
            <person name="Xu X."/>
            <person name="Edwards D."/>
            <person name="Zhang G."/>
            <person name="Kahl G."/>
            <person name="Gil J."/>
            <person name="Singh K.B."/>
            <person name="Datta S.K."/>
            <person name="Jackson S.A."/>
            <person name="Wang J."/>
            <person name="Cook D.R."/>
        </authorList>
    </citation>
    <scope>NUCLEOTIDE SEQUENCE [LARGE SCALE GENOMIC DNA]</scope>
    <source>
        <strain evidence="2">cv. CDC Frontier</strain>
    </source>
</reference>
<feature type="region of interest" description="Disordered" evidence="1">
    <location>
        <begin position="178"/>
        <end position="231"/>
    </location>
</feature>
<evidence type="ECO:0000256" key="1">
    <source>
        <dbReference type="SAM" id="MobiDB-lite"/>
    </source>
</evidence>
<organism evidence="2 3">
    <name type="scientific">Cicer arietinum</name>
    <name type="common">Chickpea</name>
    <name type="synonym">Garbanzo</name>
    <dbReference type="NCBI Taxonomy" id="3827"/>
    <lineage>
        <taxon>Eukaryota</taxon>
        <taxon>Viridiplantae</taxon>
        <taxon>Streptophyta</taxon>
        <taxon>Embryophyta</taxon>
        <taxon>Tracheophyta</taxon>
        <taxon>Spermatophyta</taxon>
        <taxon>Magnoliopsida</taxon>
        <taxon>eudicotyledons</taxon>
        <taxon>Gunneridae</taxon>
        <taxon>Pentapetalae</taxon>
        <taxon>rosids</taxon>
        <taxon>fabids</taxon>
        <taxon>Fabales</taxon>
        <taxon>Fabaceae</taxon>
        <taxon>Papilionoideae</taxon>
        <taxon>50 kb inversion clade</taxon>
        <taxon>NPAAA clade</taxon>
        <taxon>Hologalegina</taxon>
        <taxon>IRL clade</taxon>
        <taxon>Cicereae</taxon>
        <taxon>Cicer</taxon>
    </lineage>
</organism>
<evidence type="ECO:0000313" key="3">
    <source>
        <dbReference type="RefSeq" id="XP_004487380.1"/>
    </source>
</evidence>
<feature type="region of interest" description="Disordered" evidence="1">
    <location>
        <begin position="1"/>
        <end position="27"/>
    </location>
</feature>
<reference evidence="3" key="2">
    <citation type="submission" date="2025-08" db="UniProtKB">
        <authorList>
            <consortium name="RefSeq"/>
        </authorList>
    </citation>
    <scope>IDENTIFICATION</scope>
    <source>
        <tissue evidence="3">Etiolated seedlings</tissue>
    </source>
</reference>
<feature type="compositionally biased region" description="Polar residues" evidence="1">
    <location>
        <begin position="14"/>
        <end position="25"/>
    </location>
</feature>
<protein>
    <submittedName>
        <fullName evidence="3">Uncharacterized protein LOC101496463</fullName>
    </submittedName>
</protein>
<keyword evidence="2" id="KW-1185">Reference proteome</keyword>
<dbReference type="PANTHER" id="PTHR33871">
    <property type="entry name" value="OS05G0503100 PROTEIN-RELATED"/>
    <property type="match status" value="1"/>
</dbReference>
<feature type="region of interest" description="Disordered" evidence="1">
    <location>
        <begin position="115"/>
        <end position="166"/>
    </location>
</feature>
<dbReference type="PaxDb" id="3827-XP_004487380.1"/>
<name>A0A1S2XFW5_CICAR</name>
<gene>
    <name evidence="3" type="primary">LOC101496463</name>
</gene>
<dbReference type="OrthoDB" id="1922230at2759"/>
<dbReference type="Proteomes" id="UP000087171">
    <property type="component" value="Chromosome Ca1"/>
</dbReference>